<dbReference type="AlphaFoldDB" id="A0A271J4U7"/>
<evidence type="ECO:0000256" key="7">
    <source>
        <dbReference type="ARBA" id="ARBA00023136"/>
    </source>
</evidence>
<keyword evidence="4" id="KW-0997">Cell inner membrane</keyword>
<feature type="transmembrane region" description="Helical" evidence="8">
    <location>
        <begin position="409"/>
        <end position="428"/>
    </location>
</feature>
<dbReference type="OrthoDB" id="9782004at2"/>
<keyword evidence="7 8" id="KW-0472">Membrane</keyword>
<protein>
    <recommendedName>
        <fullName evidence="9">ABC transmembrane type-1 domain-containing protein</fullName>
    </recommendedName>
</protein>
<dbReference type="GO" id="GO:0005886">
    <property type="term" value="C:plasma membrane"/>
    <property type="evidence" value="ECO:0007669"/>
    <property type="project" value="UniProtKB-SubCell"/>
</dbReference>
<keyword evidence="2 8" id="KW-0813">Transport</keyword>
<evidence type="ECO:0000256" key="2">
    <source>
        <dbReference type="ARBA" id="ARBA00022448"/>
    </source>
</evidence>
<evidence type="ECO:0000259" key="9">
    <source>
        <dbReference type="PROSITE" id="PS50928"/>
    </source>
</evidence>
<feature type="transmembrane region" description="Helical" evidence="8">
    <location>
        <begin position="240"/>
        <end position="263"/>
    </location>
</feature>
<accession>A0A271J4U7</accession>
<keyword evidence="11" id="KW-1185">Reference proteome</keyword>
<dbReference type="SUPFAM" id="SSF161098">
    <property type="entry name" value="MetI-like"/>
    <property type="match status" value="2"/>
</dbReference>
<comment type="subcellular location">
    <subcellularLocation>
        <location evidence="1">Cell inner membrane</location>
        <topology evidence="1">Multi-pass membrane protein</topology>
    </subcellularLocation>
    <subcellularLocation>
        <location evidence="8">Cell membrane</location>
        <topology evidence="8">Multi-pass membrane protein</topology>
    </subcellularLocation>
</comment>
<proteinExistence type="inferred from homology"/>
<dbReference type="PANTHER" id="PTHR43357">
    <property type="entry name" value="INNER MEMBRANE ABC TRANSPORTER PERMEASE PROTEIN YDCV"/>
    <property type="match status" value="1"/>
</dbReference>
<name>A0A271J4U7_9BACT</name>
<dbReference type="GO" id="GO:0055085">
    <property type="term" value="P:transmembrane transport"/>
    <property type="evidence" value="ECO:0007669"/>
    <property type="project" value="InterPro"/>
</dbReference>
<dbReference type="PANTHER" id="PTHR43357:SF4">
    <property type="entry name" value="INNER MEMBRANE ABC TRANSPORTER PERMEASE PROTEIN YDCV"/>
    <property type="match status" value="1"/>
</dbReference>
<feature type="domain" description="ABC transmembrane type-1" evidence="9">
    <location>
        <begin position="54"/>
        <end position="256"/>
    </location>
</feature>
<dbReference type="InterPro" id="IPR000515">
    <property type="entry name" value="MetI-like"/>
</dbReference>
<feature type="transmembrane region" description="Helical" evidence="8">
    <location>
        <begin position="60"/>
        <end position="80"/>
    </location>
</feature>
<sequence length="549" mass="57256">MLSRRAAWALAVPVVLVLLGYVVWPNVETARLGLDAGLLADLFGQGRAAGTRALVNSVGVSLGTVFGGGVVGTALAWALWRYDLPLRKTLGAVAALPLALPPLVGVLAFLFLYGESGMLPRALQAAFGLDAVPFSFGGVGAVLAVHVYVFYVYFYLFVGAALRDLDASLLDASADLGAGPWTTFRRVVLPLLRPALLGASLLVFMLSMASFTAPLLFAEGEPFLTTQIYQFKTNGALDRAAAVSVVLTGLCLLFLVGVEFRGAATRSTSSKGVGRGPGPLRGPARVVAGVLAVVMLVVVLLPVATVVLLSFVEEGSWTTQVLPDTFTVANYTALFAQPDVLAPITSSLWMAALATAANVVFGVATALVVVKGRVPGRGLIRALALLPFAVPGTVLALGLLFLFDEPTALSGGAVLIGTVWLLPLAYFVRHIPLVVRSTQASLEGFDDRLAEASADLGAGGWTTFRRVVMPVIGPGVVAGGLLTFVTALGEFVASIMLYVYANRPISVEVFAQLRIFAFGQAAAYSVLLMALVALAVVASRRLGGRAELG</sequence>
<feature type="domain" description="ABC transmembrane type-1" evidence="9">
    <location>
        <begin position="344"/>
        <end position="539"/>
    </location>
</feature>
<dbReference type="Proteomes" id="UP000216339">
    <property type="component" value="Unassembled WGS sequence"/>
</dbReference>
<feature type="transmembrane region" description="Helical" evidence="8">
    <location>
        <begin position="382"/>
        <end position="403"/>
    </location>
</feature>
<evidence type="ECO:0000256" key="3">
    <source>
        <dbReference type="ARBA" id="ARBA00022475"/>
    </source>
</evidence>
<keyword evidence="3" id="KW-1003">Cell membrane</keyword>
<gene>
    <name evidence="10" type="ORF">BSZ37_20040</name>
</gene>
<feature type="transmembrane region" description="Helical" evidence="8">
    <location>
        <begin position="475"/>
        <end position="501"/>
    </location>
</feature>
<dbReference type="PROSITE" id="PS50928">
    <property type="entry name" value="ABC_TM1"/>
    <property type="match status" value="2"/>
</dbReference>
<evidence type="ECO:0000313" key="11">
    <source>
        <dbReference type="Proteomes" id="UP000216339"/>
    </source>
</evidence>
<dbReference type="Pfam" id="PF00528">
    <property type="entry name" value="BPD_transp_1"/>
    <property type="match status" value="2"/>
</dbReference>
<feature type="transmembrane region" description="Helical" evidence="8">
    <location>
        <begin position="348"/>
        <end position="370"/>
    </location>
</feature>
<organism evidence="10 11">
    <name type="scientific">Rubrivirga marina</name>
    <dbReference type="NCBI Taxonomy" id="1196024"/>
    <lineage>
        <taxon>Bacteria</taxon>
        <taxon>Pseudomonadati</taxon>
        <taxon>Rhodothermota</taxon>
        <taxon>Rhodothermia</taxon>
        <taxon>Rhodothermales</taxon>
        <taxon>Rubricoccaceae</taxon>
        <taxon>Rubrivirga</taxon>
    </lineage>
</organism>
<feature type="transmembrane region" description="Helical" evidence="8">
    <location>
        <begin position="92"/>
        <end position="114"/>
    </location>
</feature>
<feature type="transmembrane region" description="Helical" evidence="8">
    <location>
        <begin position="513"/>
        <end position="538"/>
    </location>
</feature>
<dbReference type="EMBL" id="MQWD01000001">
    <property type="protein sequence ID" value="PAP78551.1"/>
    <property type="molecule type" value="Genomic_DNA"/>
</dbReference>
<evidence type="ECO:0000256" key="6">
    <source>
        <dbReference type="ARBA" id="ARBA00022989"/>
    </source>
</evidence>
<keyword evidence="5 8" id="KW-0812">Transmembrane</keyword>
<keyword evidence="6 8" id="KW-1133">Transmembrane helix</keyword>
<dbReference type="CDD" id="cd06261">
    <property type="entry name" value="TM_PBP2"/>
    <property type="match status" value="2"/>
</dbReference>
<evidence type="ECO:0000256" key="1">
    <source>
        <dbReference type="ARBA" id="ARBA00004429"/>
    </source>
</evidence>
<feature type="transmembrane region" description="Helical" evidence="8">
    <location>
        <begin position="7"/>
        <end position="24"/>
    </location>
</feature>
<dbReference type="RefSeq" id="WP_095512228.1">
    <property type="nucleotide sequence ID" value="NZ_MQWD01000001.1"/>
</dbReference>
<comment type="caution">
    <text evidence="10">The sequence shown here is derived from an EMBL/GenBank/DDBJ whole genome shotgun (WGS) entry which is preliminary data.</text>
</comment>
<feature type="transmembrane region" description="Helical" evidence="8">
    <location>
        <begin position="134"/>
        <end position="158"/>
    </location>
</feature>
<comment type="similarity">
    <text evidence="8">Belongs to the binding-protein-dependent transport system permease family.</text>
</comment>
<dbReference type="Gene3D" id="1.10.3720.10">
    <property type="entry name" value="MetI-like"/>
    <property type="match status" value="2"/>
</dbReference>
<feature type="transmembrane region" description="Helical" evidence="8">
    <location>
        <begin position="284"/>
        <end position="312"/>
    </location>
</feature>
<evidence type="ECO:0000256" key="8">
    <source>
        <dbReference type="RuleBase" id="RU363032"/>
    </source>
</evidence>
<reference evidence="10 11" key="1">
    <citation type="submission" date="2016-11" db="EMBL/GenBank/DDBJ databases">
        <title>Study of marine rhodopsin-containing bacteria.</title>
        <authorList>
            <person name="Yoshizawa S."/>
            <person name="Kumagai Y."/>
            <person name="Kogure K."/>
        </authorList>
    </citation>
    <scope>NUCLEOTIDE SEQUENCE [LARGE SCALE GENOMIC DNA]</scope>
    <source>
        <strain evidence="10 11">SAORIC-28</strain>
    </source>
</reference>
<feature type="transmembrane region" description="Helical" evidence="8">
    <location>
        <begin position="195"/>
        <end position="217"/>
    </location>
</feature>
<evidence type="ECO:0000256" key="5">
    <source>
        <dbReference type="ARBA" id="ARBA00022692"/>
    </source>
</evidence>
<evidence type="ECO:0000313" key="10">
    <source>
        <dbReference type="EMBL" id="PAP78551.1"/>
    </source>
</evidence>
<evidence type="ECO:0000256" key="4">
    <source>
        <dbReference type="ARBA" id="ARBA00022519"/>
    </source>
</evidence>
<dbReference type="InterPro" id="IPR035906">
    <property type="entry name" value="MetI-like_sf"/>
</dbReference>